<evidence type="ECO:0000313" key="10">
    <source>
        <dbReference type="Proteomes" id="UP000325440"/>
    </source>
</evidence>
<comment type="catalytic activity">
    <reaction evidence="7">
        <text>DNA(n) + a 2'-deoxyribonucleoside 5'-triphosphate = DNA(n+1) + diphosphate</text>
        <dbReference type="Rhea" id="RHEA:22508"/>
        <dbReference type="Rhea" id="RHEA-COMP:17339"/>
        <dbReference type="Rhea" id="RHEA-COMP:17340"/>
        <dbReference type="ChEBI" id="CHEBI:33019"/>
        <dbReference type="ChEBI" id="CHEBI:61560"/>
        <dbReference type="ChEBI" id="CHEBI:173112"/>
        <dbReference type="EC" id="2.7.7.7"/>
    </reaction>
    <physiologicalReaction direction="left-to-right" evidence="7">
        <dbReference type="Rhea" id="RHEA:22509"/>
    </physiologicalReaction>
</comment>
<protein>
    <recommendedName>
        <fullName evidence="4">DNA-directed primase/polymerase protein</fullName>
        <ecNumber evidence="6">2.7.7.102</ecNumber>
        <ecNumber evidence="2">2.7.7.7</ecNumber>
    </recommendedName>
</protein>
<evidence type="ECO:0000256" key="7">
    <source>
        <dbReference type="ARBA" id="ARBA00047303"/>
    </source>
</evidence>
<evidence type="ECO:0000313" key="9">
    <source>
        <dbReference type="EMBL" id="VVC44351.1"/>
    </source>
</evidence>
<dbReference type="Proteomes" id="UP000325440">
    <property type="component" value="Unassembled WGS sequence"/>
</dbReference>
<dbReference type="GO" id="GO:0003682">
    <property type="term" value="F:chromatin binding"/>
    <property type="evidence" value="ECO:0007669"/>
    <property type="project" value="TreeGrafter"/>
</dbReference>
<dbReference type="GO" id="GO:0005759">
    <property type="term" value="C:mitochondrial matrix"/>
    <property type="evidence" value="ECO:0007669"/>
    <property type="project" value="TreeGrafter"/>
</dbReference>
<evidence type="ECO:0000256" key="5">
    <source>
        <dbReference type="ARBA" id="ARBA00044677"/>
    </source>
</evidence>
<dbReference type="GO" id="GO:0042276">
    <property type="term" value="P:error-prone translesion synthesis"/>
    <property type="evidence" value="ECO:0007669"/>
    <property type="project" value="InterPro"/>
</dbReference>
<dbReference type="GO" id="GO:0031297">
    <property type="term" value="P:replication fork processing"/>
    <property type="evidence" value="ECO:0007669"/>
    <property type="project" value="TreeGrafter"/>
</dbReference>
<dbReference type="GO" id="GO:0009411">
    <property type="term" value="P:response to UV"/>
    <property type="evidence" value="ECO:0007669"/>
    <property type="project" value="TreeGrafter"/>
</dbReference>
<keyword evidence="10" id="KW-1185">Reference proteome</keyword>
<dbReference type="EC" id="2.7.7.7" evidence="2"/>
<dbReference type="AlphaFoldDB" id="A0A5E4NP50"/>
<keyword evidence="3" id="KW-0239">DNA-directed DNA polymerase</keyword>
<feature type="region of interest" description="Disordered" evidence="8">
    <location>
        <begin position="1"/>
        <end position="22"/>
    </location>
</feature>
<feature type="compositionally biased region" description="Polar residues" evidence="8">
    <location>
        <begin position="1"/>
        <end position="11"/>
    </location>
</feature>
<evidence type="ECO:0000256" key="8">
    <source>
        <dbReference type="SAM" id="MobiDB-lite"/>
    </source>
</evidence>
<evidence type="ECO:0000256" key="4">
    <source>
        <dbReference type="ARBA" id="ARBA00026139"/>
    </source>
</evidence>
<dbReference type="PANTHER" id="PTHR31399">
    <property type="entry name" value="DNA-DIRECTED PRIMASE / POLYMERASE PROTEIN"/>
    <property type="match status" value="1"/>
</dbReference>
<comment type="catalytic activity">
    <reaction evidence="5">
        <text>ssDNA + n NTP = ssDNA/pppN(pN)n-1 hybrid + (n-1) diphosphate.</text>
        <dbReference type="EC" id="2.7.7.102"/>
    </reaction>
</comment>
<evidence type="ECO:0000256" key="3">
    <source>
        <dbReference type="ARBA" id="ARBA00022932"/>
    </source>
</evidence>
<accession>A0A5E4NP50</accession>
<dbReference type="InterPro" id="IPR044917">
    <property type="entry name" value="PRIMPOL"/>
</dbReference>
<dbReference type="GO" id="GO:0005634">
    <property type="term" value="C:nucleus"/>
    <property type="evidence" value="ECO:0007669"/>
    <property type="project" value="TreeGrafter"/>
</dbReference>
<organism evidence="9 10">
    <name type="scientific">Cinara cedri</name>
    <dbReference type="NCBI Taxonomy" id="506608"/>
    <lineage>
        <taxon>Eukaryota</taxon>
        <taxon>Metazoa</taxon>
        <taxon>Ecdysozoa</taxon>
        <taxon>Arthropoda</taxon>
        <taxon>Hexapoda</taxon>
        <taxon>Insecta</taxon>
        <taxon>Pterygota</taxon>
        <taxon>Neoptera</taxon>
        <taxon>Paraneoptera</taxon>
        <taxon>Hemiptera</taxon>
        <taxon>Sternorrhyncha</taxon>
        <taxon>Aphidomorpha</taxon>
        <taxon>Aphidoidea</taxon>
        <taxon>Aphididae</taxon>
        <taxon>Lachninae</taxon>
        <taxon>Cinara</taxon>
    </lineage>
</organism>
<dbReference type="Pfam" id="PF03121">
    <property type="entry name" value="Herpes_UL52"/>
    <property type="match status" value="1"/>
</dbReference>
<sequence length="460" mass="53347">MSGLSTKNFYGSSKKRSSFHLVPSSSTSCKKLRREPCHLTNVKRLLGPPIGWKNFPRQQEALDYAKTKSSGCMSFTYEQSNGQRYFMVAHPETFWYYDSRKPQNERHTYEIIAEGNPCKLYFDLEFNRKNNPDSDGNKMIETFVKTIIIFVKQKFDVVCNEEDVLDLDSSTAEKFSHHLIFQSLVFSNNLQAGSFVKFICSEINKFLSEDHNSEDNGCFYNGLTTKDLLSLKIDKGLFCDESVYSRNRHFRLFNSSKFKKNIPLVLSKSNKYKPPEIPHCEDCFDKQIFLKSLITFGCDGKVLLNFTNTMTNEIGVNSLGEQIHCGTKNKSDECQSSYASSPFPRIDKYISNLVFPGKIFRNHYFPSVNKIVYSIVKNRYCGNVKRQHKNNNVKYIVDLNEMYWYQKCYDPDCEQYRSNGTKLPDEICFEYANRVVDNLSDSQLIQIADDAQLTYNFTKQ</sequence>
<comment type="similarity">
    <text evidence="1">Belongs to the eukaryotic-type primase small subunit family.</text>
</comment>
<reference evidence="9 10" key="1">
    <citation type="submission" date="2019-08" db="EMBL/GenBank/DDBJ databases">
        <authorList>
            <person name="Alioto T."/>
            <person name="Alioto T."/>
            <person name="Gomez Garrido J."/>
        </authorList>
    </citation>
    <scope>NUCLEOTIDE SEQUENCE [LARGE SCALE GENOMIC DNA]</scope>
</reference>
<dbReference type="EC" id="2.7.7.102" evidence="6"/>
<dbReference type="GO" id="GO:0003887">
    <property type="term" value="F:DNA-directed DNA polymerase activity"/>
    <property type="evidence" value="ECO:0007669"/>
    <property type="project" value="UniProtKB-KW"/>
</dbReference>
<dbReference type="PROSITE" id="PS51257">
    <property type="entry name" value="PROKAR_LIPOPROTEIN"/>
    <property type="match status" value="1"/>
</dbReference>
<keyword evidence="3" id="KW-0548">Nucleotidyltransferase</keyword>
<evidence type="ECO:0000256" key="6">
    <source>
        <dbReference type="ARBA" id="ARBA00044768"/>
    </source>
</evidence>
<evidence type="ECO:0000256" key="1">
    <source>
        <dbReference type="ARBA" id="ARBA00009762"/>
    </source>
</evidence>
<dbReference type="GO" id="GO:0006264">
    <property type="term" value="P:mitochondrial DNA replication"/>
    <property type="evidence" value="ECO:0007669"/>
    <property type="project" value="TreeGrafter"/>
</dbReference>
<gene>
    <name evidence="9" type="ORF">CINCED_3A021562</name>
</gene>
<name>A0A5E4NP50_9HEMI</name>
<dbReference type="OrthoDB" id="5988181at2759"/>
<evidence type="ECO:0000256" key="2">
    <source>
        <dbReference type="ARBA" id="ARBA00012417"/>
    </source>
</evidence>
<proteinExistence type="inferred from homology"/>
<keyword evidence="3" id="KW-0808">Transferase</keyword>
<dbReference type="EMBL" id="CABPRJ010002378">
    <property type="protein sequence ID" value="VVC44351.1"/>
    <property type="molecule type" value="Genomic_DNA"/>
</dbReference>
<dbReference type="PANTHER" id="PTHR31399:SF0">
    <property type="entry name" value="DNA-DIRECTED PRIMASE_POLYMERASE PROTEIN"/>
    <property type="match status" value="1"/>
</dbReference>